<organism evidence="1 2">
    <name type="scientific">Cirrhinus mrigala</name>
    <name type="common">Mrigala</name>
    <dbReference type="NCBI Taxonomy" id="683832"/>
    <lineage>
        <taxon>Eukaryota</taxon>
        <taxon>Metazoa</taxon>
        <taxon>Chordata</taxon>
        <taxon>Craniata</taxon>
        <taxon>Vertebrata</taxon>
        <taxon>Euteleostomi</taxon>
        <taxon>Actinopterygii</taxon>
        <taxon>Neopterygii</taxon>
        <taxon>Teleostei</taxon>
        <taxon>Ostariophysi</taxon>
        <taxon>Cypriniformes</taxon>
        <taxon>Cyprinidae</taxon>
        <taxon>Labeoninae</taxon>
        <taxon>Labeonini</taxon>
        <taxon>Cirrhinus</taxon>
    </lineage>
</organism>
<gene>
    <name evidence="1" type="ORF">M9458_020080</name>
</gene>
<evidence type="ECO:0000313" key="1">
    <source>
        <dbReference type="EMBL" id="KAL0184384.1"/>
    </source>
</evidence>
<dbReference type="Gene3D" id="1.10.10.1070">
    <property type="entry name" value="Zinc finger, BED domain-containing"/>
    <property type="match status" value="1"/>
</dbReference>
<name>A0ABD0QDQ3_CIRMR</name>
<dbReference type="Proteomes" id="UP001529510">
    <property type="component" value="Unassembled WGS sequence"/>
</dbReference>
<dbReference type="AlphaFoldDB" id="A0ABD0QDQ3"/>
<evidence type="ECO:0000313" key="2">
    <source>
        <dbReference type="Proteomes" id="UP001529510"/>
    </source>
</evidence>
<reference evidence="1 2" key="1">
    <citation type="submission" date="2024-05" db="EMBL/GenBank/DDBJ databases">
        <title>Genome sequencing and assembly of Indian major carp, Cirrhinus mrigala (Hamilton, 1822).</title>
        <authorList>
            <person name="Mohindra V."/>
            <person name="Chowdhury L.M."/>
            <person name="Lal K."/>
            <person name="Jena J.K."/>
        </authorList>
    </citation>
    <scope>NUCLEOTIDE SEQUENCE [LARGE SCALE GENOMIC DNA]</scope>
    <source>
        <strain evidence="1">CM1030</strain>
        <tissue evidence="1">Blood</tissue>
    </source>
</reference>
<comment type="caution">
    <text evidence="1">The sequence shown here is derived from an EMBL/GenBank/DDBJ whole genome shotgun (WGS) entry which is preliminary data.</text>
</comment>
<feature type="non-terminal residue" evidence="1">
    <location>
        <position position="58"/>
    </location>
</feature>
<sequence length="58" mass="6568">QPQQQLLTAAFKQPFAPESERAKAITKSFGMFIAADMRPYSVVENKGFKNLLKVLEPR</sequence>
<protein>
    <submittedName>
        <fullName evidence="1">Uncharacterized protein</fullName>
    </submittedName>
</protein>
<dbReference type="SUPFAM" id="SSF140996">
    <property type="entry name" value="Hermes dimerisation domain"/>
    <property type="match status" value="1"/>
</dbReference>
<feature type="non-terminal residue" evidence="1">
    <location>
        <position position="1"/>
    </location>
</feature>
<keyword evidence="2" id="KW-1185">Reference proteome</keyword>
<proteinExistence type="predicted"/>
<dbReference type="EMBL" id="JAMKFB020000009">
    <property type="protein sequence ID" value="KAL0184384.1"/>
    <property type="molecule type" value="Genomic_DNA"/>
</dbReference>
<accession>A0ABD0QDQ3</accession>